<evidence type="ECO:0000256" key="12">
    <source>
        <dbReference type="PROSITE-ProRule" id="PRU00076"/>
    </source>
</evidence>
<dbReference type="Gene3D" id="3.40.390.10">
    <property type="entry name" value="Collagenase (Catalytic Domain)"/>
    <property type="match status" value="1"/>
</dbReference>
<dbReference type="InterPro" id="IPR036436">
    <property type="entry name" value="Disintegrin_dom_sf"/>
</dbReference>
<dbReference type="InterPro" id="IPR000898">
    <property type="entry name" value="Indolamine_dOase"/>
</dbReference>
<dbReference type="SUPFAM" id="SSF140959">
    <property type="entry name" value="Indolic compounds 2,3-dioxygenase-like"/>
    <property type="match status" value="2"/>
</dbReference>
<evidence type="ECO:0000259" key="17">
    <source>
        <dbReference type="PROSITE" id="PS50215"/>
    </source>
</evidence>
<comment type="caution">
    <text evidence="18">The sequence shown here is derived from an EMBL/GenBank/DDBJ whole genome shotgun (WGS) entry which is preliminary data.</text>
</comment>
<feature type="domain" description="Disintegrin" evidence="16">
    <location>
        <begin position="649"/>
        <end position="705"/>
    </location>
</feature>
<dbReference type="PANTHER" id="PTHR11905">
    <property type="entry name" value="ADAM A DISINTEGRIN AND METALLOPROTEASE DOMAIN"/>
    <property type="match status" value="1"/>
</dbReference>
<feature type="domain" description="EGF-like" evidence="15">
    <location>
        <begin position="837"/>
        <end position="871"/>
    </location>
</feature>
<keyword evidence="18" id="KW-0401">Integrin</keyword>
<keyword evidence="7" id="KW-0823">Tryptophan catabolism</keyword>
<dbReference type="SMART" id="SM00050">
    <property type="entry name" value="DISIN"/>
    <property type="match status" value="1"/>
</dbReference>
<evidence type="ECO:0000256" key="14">
    <source>
        <dbReference type="SAM" id="Phobius"/>
    </source>
</evidence>
<dbReference type="SUPFAM" id="SSF55486">
    <property type="entry name" value="Metalloproteases ('zincins'), catalytic domain"/>
    <property type="match status" value="1"/>
</dbReference>
<dbReference type="PROSITE" id="PS50214">
    <property type="entry name" value="DISINTEGRIN_2"/>
    <property type="match status" value="1"/>
</dbReference>
<feature type="disulfide bond" evidence="11">
    <location>
        <begin position="677"/>
        <end position="697"/>
    </location>
</feature>
<keyword evidence="4 10" id="KW-0479">Metal-binding</keyword>
<gene>
    <name evidence="18" type="ORF">EOD39_20824</name>
</gene>
<name>A0A444UUE1_ACIRT</name>
<feature type="disulfide bond" evidence="12">
    <location>
        <begin position="861"/>
        <end position="870"/>
    </location>
</feature>
<feature type="transmembrane region" description="Helical" evidence="14">
    <location>
        <begin position="896"/>
        <end position="915"/>
    </location>
</feature>
<dbReference type="Pfam" id="PF01231">
    <property type="entry name" value="IDO"/>
    <property type="match status" value="2"/>
</dbReference>
<feature type="binding site" evidence="13">
    <location>
        <position position="586"/>
    </location>
    <ligand>
        <name>Zn(2+)</name>
        <dbReference type="ChEBI" id="CHEBI:29105"/>
        <note>catalytic</note>
    </ligand>
</feature>
<dbReference type="Pfam" id="PF08516">
    <property type="entry name" value="ADAM_CR"/>
    <property type="match status" value="1"/>
</dbReference>
<dbReference type="AlphaFoldDB" id="A0A444UUE1"/>
<feature type="binding site" evidence="13">
    <location>
        <position position="582"/>
    </location>
    <ligand>
        <name>Zn(2+)</name>
        <dbReference type="ChEBI" id="CHEBI:29105"/>
        <note>catalytic</note>
    </ligand>
</feature>
<keyword evidence="13" id="KW-0862">Zinc</keyword>
<accession>A0A444UUE1</accession>
<evidence type="ECO:0000259" key="15">
    <source>
        <dbReference type="PROSITE" id="PS50026"/>
    </source>
</evidence>
<keyword evidence="9 12" id="KW-1015">Disulfide bond</keyword>
<dbReference type="PROSITE" id="PS50026">
    <property type="entry name" value="EGF_3"/>
    <property type="match status" value="1"/>
</dbReference>
<dbReference type="Gene3D" id="4.10.70.10">
    <property type="entry name" value="Disintegrin domain"/>
    <property type="match status" value="1"/>
</dbReference>
<keyword evidence="8 14" id="KW-0472">Membrane</keyword>
<dbReference type="PROSITE" id="PS00876">
    <property type="entry name" value="IDO_1"/>
    <property type="match status" value="1"/>
</dbReference>
<feature type="binding site" description="proximal binding residue" evidence="10">
    <location>
        <position position="321"/>
    </location>
    <ligand>
        <name>heme b</name>
        <dbReference type="ChEBI" id="CHEBI:60344"/>
    </ligand>
    <ligandPart>
        <name>Fe</name>
        <dbReference type="ChEBI" id="CHEBI:18248"/>
    </ligandPart>
</feature>
<dbReference type="InterPro" id="IPR000742">
    <property type="entry name" value="EGF"/>
</dbReference>
<feature type="binding site" evidence="13">
    <location>
        <position position="592"/>
    </location>
    <ligand>
        <name>Zn(2+)</name>
        <dbReference type="ChEBI" id="CHEBI:29105"/>
        <note>catalytic</note>
    </ligand>
</feature>
<evidence type="ECO:0000256" key="3">
    <source>
        <dbReference type="ARBA" id="ARBA00022692"/>
    </source>
</evidence>
<dbReference type="GO" id="GO:0006508">
    <property type="term" value="P:proteolysis"/>
    <property type="evidence" value="ECO:0007669"/>
    <property type="project" value="InterPro"/>
</dbReference>
<evidence type="ECO:0000313" key="19">
    <source>
        <dbReference type="Proteomes" id="UP000289886"/>
    </source>
</evidence>
<keyword evidence="5 14" id="KW-1133">Transmembrane helix</keyword>
<comment type="caution">
    <text evidence="12">Lacks conserved residue(s) required for the propagation of feature annotation.</text>
</comment>
<dbReference type="InterPro" id="IPR001590">
    <property type="entry name" value="Peptidase_M12B"/>
</dbReference>
<reference evidence="18 19" key="1">
    <citation type="submission" date="2019-01" db="EMBL/GenBank/DDBJ databases">
        <title>Draft Genome and Complete Hox-Cluster Characterization of the Sterlet Sturgeon (Acipenser ruthenus).</title>
        <authorList>
            <person name="Wei Q."/>
        </authorList>
    </citation>
    <scope>NUCLEOTIDE SEQUENCE [LARGE SCALE GENOMIC DNA]</scope>
    <source>
        <strain evidence="18">WHYD16114868_AA</strain>
        <tissue evidence="18">Blood</tissue>
    </source>
</reference>
<dbReference type="InterPro" id="IPR034027">
    <property type="entry name" value="Reprolysin_adamalysin"/>
</dbReference>
<dbReference type="CDD" id="cd04269">
    <property type="entry name" value="ZnMc_adamalysin_II_like"/>
    <property type="match status" value="1"/>
</dbReference>
<evidence type="ECO:0000256" key="11">
    <source>
        <dbReference type="PROSITE-ProRule" id="PRU00068"/>
    </source>
</evidence>
<comment type="similarity">
    <text evidence="2">Belongs to the indoleamine 2,3-dioxygenase family.</text>
</comment>
<keyword evidence="12" id="KW-0245">EGF-like domain</keyword>
<dbReference type="SMART" id="SM00608">
    <property type="entry name" value="ACR"/>
    <property type="match status" value="1"/>
</dbReference>
<dbReference type="PROSITE" id="PS01186">
    <property type="entry name" value="EGF_2"/>
    <property type="match status" value="1"/>
</dbReference>
<keyword evidence="3 14" id="KW-0812">Transmembrane</keyword>
<dbReference type="InterPro" id="IPR037217">
    <property type="entry name" value="Trp/Indoleamine_2_3_dOase-like"/>
</dbReference>
<organism evidence="18 19">
    <name type="scientific">Acipenser ruthenus</name>
    <name type="common">Sterlet sturgeon</name>
    <dbReference type="NCBI Taxonomy" id="7906"/>
    <lineage>
        <taxon>Eukaryota</taxon>
        <taxon>Metazoa</taxon>
        <taxon>Chordata</taxon>
        <taxon>Craniata</taxon>
        <taxon>Vertebrata</taxon>
        <taxon>Euteleostomi</taxon>
        <taxon>Actinopterygii</taxon>
        <taxon>Chondrostei</taxon>
        <taxon>Acipenseriformes</taxon>
        <taxon>Acipenseridae</taxon>
        <taxon>Acipenser</taxon>
    </lineage>
</organism>
<evidence type="ECO:0000256" key="9">
    <source>
        <dbReference type="ARBA" id="ARBA00023157"/>
    </source>
</evidence>
<evidence type="ECO:0000256" key="5">
    <source>
        <dbReference type="ARBA" id="ARBA00022989"/>
    </source>
</evidence>
<feature type="disulfide bond" evidence="13">
    <location>
        <begin position="600"/>
        <end position="605"/>
    </location>
</feature>
<sequence>MAAVINAVLECDDRSLKRALEDLASSIQSMTEALKQMHAHVDPATFYGMIRIFLSGWRDNSSMPEGLVYEGVQEDPLQYSGGSAAQSSVLHCFDELLGVRHGKDSAAFLSRMRDYMPSSHKQLVLDISAGPSLRHYVLDVGKPELTGAFNGCVAQLAIATALNSMSLYDTNSLHEALLDIAKSLNNMREAFKLMHGSVDPGDFYGQLRIFLHGWRDNPLLPEGMLYEGVWEEPKHYSGGSAAQSSAIQCFDEFLGIRHGFDYEAPYLNRMRDYMPPAHRALIQAIAAGPSARHHIIATGSAELCHAYNNCVTALVELRNYHINTVVKYITIPANKGKVTSGCIFQIHSSAVAETGTGGTDLMCFLKSHHCHYQGYVEDIPNSMVALSTCSGLRGILQTANASYGIEPLDSSSTFQHLIYRLENLQSQPSACGVPHTHPETQDTQHTAHFDLPSMTQLLRFDFSNRNQTAVREEMVQLANYIDSMYIALNIRIVLVGLEIWNLQNKINIDGSAGEVLGRFVQWREKELAGRRRHDSAQLILKKSFGGTAGMAFVGTVCSRSHGGGINAFPHNNVPMFASIVAHELGHNLGMNHDDGRDCHCGVSACVMNSGATGSRNFSTCSSDDFEKLIVNNGGSCLLNLPHPDEAYSPPFCGNKLVDVGEECDCGSPKFMPGGTVCRGSSNECDLPEYCNGTSQLCQPDVFVQDGHPCKNSKAYCYNGVCQHYDGQCQAIFGPICFKDVNLKGDRFGNCGFQGNGYKRCESRNAMCGKLQCENVETLPVFGIQPSIIQTPIGSTKCWGVDFLLGSDVPDPGMVNEGTRCEEGKVCLNYQCVDAAVLKYDCDVEKMCHAHGVCNSNKNCHCDKGWAPPFCESKGYGGSVDSGPAYNDKDHSLRDGLLVFFFLIVPLSLLGLFAFFRRNELKRQFCRKKRSQTYE</sequence>
<dbReference type="GO" id="GO:0004222">
    <property type="term" value="F:metalloendopeptidase activity"/>
    <property type="evidence" value="ECO:0007669"/>
    <property type="project" value="InterPro"/>
</dbReference>
<evidence type="ECO:0000256" key="2">
    <source>
        <dbReference type="ARBA" id="ARBA00007119"/>
    </source>
</evidence>
<dbReference type="PROSITE" id="PS50215">
    <property type="entry name" value="ADAM_MEPRO"/>
    <property type="match status" value="1"/>
</dbReference>
<protein>
    <submittedName>
        <fullName evidence="18">Disintegrin and metalloproteinase domain-containing protein 9</fullName>
    </submittedName>
</protein>
<evidence type="ECO:0000259" key="16">
    <source>
        <dbReference type="PROSITE" id="PS50214"/>
    </source>
</evidence>
<evidence type="ECO:0000256" key="4">
    <source>
        <dbReference type="ARBA" id="ARBA00022723"/>
    </source>
</evidence>
<comment type="subcellular location">
    <subcellularLocation>
        <location evidence="1">Membrane</location>
        <topology evidence="1">Single-pass membrane protein</topology>
    </subcellularLocation>
</comment>
<dbReference type="InterPro" id="IPR001762">
    <property type="entry name" value="Disintegrin_dom"/>
</dbReference>
<evidence type="ECO:0000256" key="7">
    <source>
        <dbReference type="ARBA" id="ARBA00023079"/>
    </source>
</evidence>
<feature type="domain" description="Peptidase M12B" evidence="17">
    <location>
        <begin position="447"/>
        <end position="641"/>
    </location>
</feature>
<evidence type="ECO:0000256" key="13">
    <source>
        <dbReference type="PROSITE-ProRule" id="PRU00276"/>
    </source>
</evidence>
<dbReference type="Pfam" id="PF01421">
    <property type="entry name" value="Reprolysin"/>
    <property type="match status" value="1"/>
</dbReference>
<dbReference type="PANTHER" id="PTHR11905:SF136">
    <property type="entry name" value="DISINTEGRIN AND METALLOPROTEINASE DOMAIN-CONTAINING PROTEIN 9"/>
    <property type="match status" value="1"/>
</dbReference>
<dbReference type="EMBL" id="SCEB01007786">
    <property type="protein sequence ID" value="RXM91782.1"/>
    <property type="molecule type" value="Genomic_DNA"/>
</dbReference>
<dbReference type="GO" id="GO:0005886">
    <property type="term" value="C:plasma membrane"/>
    <property type="evidence" value="ECO:0007669"/>
    <property type="project" value="TreeGrafter"/>
</dbReference>
<evidence type="ECO:0000256" key="6">
    <source>
        <dbReference type="ARBA" id="ARBA00023004"/>
    </source>
</evidence>
<dbReference type="FunFam" id="3.40.390.10:FF:000002">
    <property type="entry name" value="Disintegrin and metalloproteinase domain-containing protein 22"/>
    <property type="match status" value="1"/>
</dbReference>
<dbReference type="GO" id="GO:0020037">
    <property type="term" value="F:heme binding"/>
    <property type="evidence" value="ECO:0007669"/>
    <property type="project" value="InterPro"/>
</dbReference>
<proteinExistence type="inferred from homology"/>
<evidence type="ECO:0000313" key="18">
    <source>
        <dbReference type="EMBL" id="RXM91782.1"/>
    </source>
</evidence>
<keyword evidence="10" id="KW-0349">Heme</keyword>
<dbReference type="Gene3D" id="1.20.58.480">
    <property type="match status" value="2"/>
</dbReference>
<dbReference type="InterPro" id="IPR024079">
    <property type="entry name" value="MetalloPept_cat_dom_sf"/>
</dbReference>
<keyword evidence="19" id="KW-1185">Reference proteome</keyword>
<dbReference type="Proteomes" id="UP000289886">
    <property type="component" value="Unassembled WGS sequence"/>
</dbReference>
<dbReference type="InterPro" id="IPR006586">
    <property type="entry name" value="ADAM_Cys-rich"/>
</dbReference>
<dbReference type="GO" id="GO:0046872">
    <property type="term" value="F:metal ion binding"/>
    <property type="evidence" value="ECO:0007669"/>
    <property type="project" value="UniProtKB-KW"/>
</dbReference>
<dbReference type="GO" id="GO:0019441">
    <property type="term" value="P:L-tryptophan catabolic process to kynurenine"/>
    <property type="evidence" value="ECO:0007669"/>
    <property type="project" value="InterPro"/>
</dbReference>
<dbReference type="GO" id="GO:0007229">
    <property type="term" value="P:integrin-mediated signaling pathway"/>
    <property type="evidence" value="ECO:0007669"/>
    <property type="project" value="UniProtKB-KW"/>
</dbReference>
<evidence type="ECO:0000256" key="1">
    <source>
        <dbReference type="ARBA" id="ARBA00004167"/>
    </source>
</evidence>
<evidence type="ECO:0000256" key="8">
    <source>
        <dbReference type="ARBA" id="ARBA00023136"/>
    </source>
</evidence>
<dbReference type="SUPFAM" id="SSF57552">
    <property type="entry name" value="Blood coagulation inhibitor (disintegrin)"/>
    <property type="match status" value="1"/>
</dbReference>
<feature type="active site" evidence="13">
    <location>
        <position position="583"/>
    </location>
</feature>
<dbReference type="GO" id="GO:0016702">
    <property type="term" value="F:oxidoreductase activity, acting on single donors with incorporation of molecular oxygen, incorporation of two atoms of oxygen"/>
    <property type="evidence" value="ECO:0007669"/>
    <property type="project" value="UniProtKB-ARBA"/>
</dbReference>
<evidence type="ECO:0000256" key="10">
    <source>
        <dbReference type="PIRSR" id="PIRSR600898-1"/>
    </source>
</evidence>
<keyword evidence="6 10" id="KW-0408">Iron</keyword>